<feature type="repeat" description="ANK" evidence="3">
    <location>
        <begin position="11"/>
        <end position="43"/>
    </location>
</feature>
<dbReference type="AlphaFoldDB" id="A0A397SCY5"/>
<protein>
    <submittedName>
        <fullName evidence="4">Ankyrin repeat-containing domain protein</fullName>
    </submittedName>
</protein>
<dbReference type="OrthoDB" id="539213at2759"/>
<evidence type="ECO:0000313" key="4">
    <source>
        <dbReference type="EMBL" id="RIA80591.1"/>
    </source>
</evidence>
<evidence type="ECO:0000256" key="1">
    <source>
        <dbReference type="ARBA" id="ARBA00022737"/>
    </source>
</evidence>
<keyword evidence="1" id="KW-0677">Repeat</keyword>
<evidence type="ECO:0000256" key="2">
    <source>
        <dbReference type="ARBA" id="ARBA00023043"/>
    </source>
</evidence>
<dbReference type="PANTHER" id="PTHR24161:SF124">
    <property type="entry name" value="TRANSIENT RECEPTOR POTENTIAL CHANNEL PYREXIA"/>
    <property type="match status" value="1"/>
</dbReference>
<dbReference type="Proteomes" id="UP000265703">
    <property type="component" value="Unassembled WGS sequence"/>
</dbReference>
<evidence type="ECO:0000256" key="3">
    <source>
        <dbReference type="PROSITE-ProRule" id="PRU00023"/>
    </source>
</evidence>
<dbReference type="SMART" id="SM00248">
    <property type="entry name" value="ANK"/>
    <property type="match status" value="2"/>
</dbReference>
<dbReference type="InterPro" id="IPR036770">
    <property type="entry name" value="Ankyrin_rpt-contain_sf"/>
</dbReference>
<feature type="non-terminal residue" evidence="4">
    <location>
        <position position="1"/>
    </location>
</feature>
<dbReference type="Pfam" id="PF12796">
    <property type="entry name" value="Ank_2"/>
    <property type="match status" value="1"/>
</dbReference>
<comment type="caution">
    <text evidence="4">The sequence shown here is derived from an EMBL/GenBank/DDBJ whole genome shotgun (WGS) entry which is preliminary data.</text>
</comment>
<organism evidence="4 5">
    <name type="scientific">Glomus cerebriforme</name>
    <dbReference type="NCBI Taxonomy" id="658196"/>
    <lineage>
        <taxon>Eukaryota</taxon>
        <taxon>Fungi</taxon>
        <taxon>Fungi incertae sedis</taxon>
        <taxon>Mucoromycota</taxon>
        <taxon>Glomeromycotina</taxon>
        <taxon>Glomeromycetes</taxon>
        <taxon>Glomerales</taxon>
        <taxon>Glomeraceae</taxon>
        <taxon>Glomus</taxon>
    </lineage>
</organism>
<gene>
    <name evidence="4" type="ORF">C1645_669602</name>
</gene>
<proteinExistence type="predicted"/>
<reference evidence="4 5" key="1">
    <citation type="submission" date="2018-06" db="EMBL/GenBank/DDBJ databases">
        <title>Comparative genomics reveals the genomic features of Rhizophagus irregularis, R. cerebriforme, R. diaphanum and Gigaspora rosea, and their symbiotic lifestyle signature.</title>
        <authorList>
            <person name="Morin E."/>
            <person name="San Clemente H."/>
            <person name="Chen E.C.H."/>
            <person name="De La Providencia I."/>
            <person name="Hainaut M."/>
            <person name="Kuo A."/>
            <person name="Kohler A."/>
            <person name="Murat C."/>
            <person name="Tang N."/>
            <person name="Roy S."/>
            <person name="Loubradou J."/>
            <person name="Henrissat B."/>
            <person name="Grigoriev I.V."/>
            <person name="Corradi N."/>
            <person name="Roux C."/>
            <person name="Martin F.M."/>
        </authorList>
    </citation>
    <scope>NUCLEOTIDE SEQUENCE [LARGE SCALE GENOMIC DNA]</scope>
    <source>
        <strain evidence="4 5">DAOM 227022</strain>
    </source>
</reference>
<feature type="non-terminal residue" evidence="4">
    <location>
        <position position="77"/>
    </location>
</feature>
<dbReference type="PROSITE" id="PS50297">
    <property type="entry name" value="ANK_REP_REGION"/>
    <property type="match status" value="2"/>
</dbReference>
<dbReference type="InterPro" id="IPR002110">
    <property type="entry name" value="Ankyrin_rpt"/>
</dbReference>
<dbReference type="PANTHER" id="PTHR24161">
    <property type="entry name" value="ANK_REP_REGION DOMAIN-CONTAINING PROTEIN-RELATED"/>
    <property type="match status" value="1"/>
</dbReference>
<name>A0A397SCY5_9GLOM</name>
<evidence type="ECO:0000313" key="5">
    <source>
        <dbReference type="Proteomes" id="UP000265703"/>
    </source>
</evidence>
<feature type="repeat" description="ANK" evidence="3">
    <location>
        <begin position="44"/>
        <end position="76"/>
    </location>
</feature>
<sequence length="77" mass="8690">KKVDIEMKDHLGRTPLQLAVFRGHTEIVKILLEYDASIIAKMSDGKTVVHLASQYGLLDILELLLQKSDECKKKAQN</sequence>
<dbReference type="Gene3D" id="1.25.40.20">
    <property type="entry name" value="Ankyrin repeat-containing domain"/>
    <property type="match status" value="1"/>
</dbReference>
<dbReference type="SUPFAM" id="SSF48403">
    <property type="entry name" value="Ankyrin repeat"/>
    <property type="match status" value="1"/>
</dbReference>
<keyword evidence="2 3" id="KW-0040">ANK repeat</keyword>
<accession>A0A397SCY5</accession>
<dbReference type="EMBL" id="QKYT01000936">
    <property type="protein sequence ID" value="RIA80591.1"/>
    <property type="molecule type" value="Genomic_DNA"/>
</dbReference>
<dbReference type="PROSITE" id="PS50088">
    <property type="entry name" value="ANK_REPEAT"/>
    <property type="match status" value="2"/>
</dbReference>
<keyword evidence="5" id="KW-1185">Reference proteome</keyword>